<name>A0ABQ8T068_PERAM</name>
<dbReference type="Proteomes" id="UP001148838">
    <property type="component" value="Unassembled WGS sequence"/>
</dbReference>
<comment type="caution">
    <text evidence="1">The sequence shown here is derived from an EMBL/GenBank/DDBJ whole genome shotgun (WGS) entry which is preliminary data.</text>
</comment>
<gene>
    <name evidence="1" type="ORF">ANN_07447</name>
</gene>
<evidence type="ECO:0000313" key="1">
    <source>
        <dbReference type="EMBL" id="KAJ4439325.1"/>
    </source>
</evidence>
<dbReference type="PANTHER" id="PTHR47027:SF20">
    <property type="entry name" value="REVERSE TRANSCRIPTASE-LIKE PROTEIN WITH RNA-DIRECTED DNA POLYMERASE DOMAIN"/>
    <property type="match status" value="1"/>
</dbReference>
<organism evidence="1 2">
    <name type="scientific">Periplaneta americana</name>
    <name type="common">American cockroach</name>
    <name type="synonym">Blatta americana</name>
    <dbReference type="NCBI Taxonomy" id="6978"/>
    <lineage>
        <taxon>Eukaryota</taxon>
        <taxon>Metazoa</taxon>
        <taxon>Ecdysozoa</taxon>
        <taxon>Arthropoda</taxon>
        <taxon>Hexapoda</taxon>
        <taxon>Insecta</taxon>
        <taxon>Pterygota</taxon>
        <taxon>Neoptera</taxon>
        <taxon>Polyneoptera</taxon>
        <taxon>Dictyoptera</taxon>
        <taxon>Blattodea</taxon>
        <taxon>Blattoidea</taxon>
        <taxon>Blattidae</taxon>
        <taxon>Blattinae</taxon>
        <taxon>Periplaneta</taxon>
    </lineage>
</organism>
<evidence type="ECO:0000313" key="2">
    <source>
        <dbReference type="Proteomes" id="UP001148838"/>
    </source>
</evidence>
<proteinExistence type="predicted"/>
<accession>A0ABQ8T068</accession>
<dbReference type="EMBL" id="JAJSOF020000017">
    <property type="protein sequence ID" value="KAJ4439325.1"/>
    <property type="molecule type" value="Genomic_DNA"/>
</dbReference>
<keyword evidence="2" id="KW-1185">Reference proteome</keyword>
<dbReference type="InterPro" id="IPR013783">
    <property type="entry name" value="Ig-like_fold"/>
</dbReference>
<evidence type="ECO:0008006" key="3">
    <source>
        <dbReference type="Google" id="ProtNLM"/>
    </source>
</evidence>
<sequence length="272" mass="31837">MGNACYCSIEKLLSSNVLSKNLKVRIYKIIILPVVLYGCETWTLTLRAEQRLWVFENKVLRKIFGAKRDEVTEEWRKLHNAELHALYCSPDIIRNVKSRRLRWAGHVARMSESRVLVWRPEGIRPLRRPKRGKYEPVLLDNAYKVHMKLTIKSVAPSDFGSYKCVSKNSLGDTDGSIKLYQRQTQRSYFKTESHEEYFRLLIFLLFLDYFISQLKDRCLNHKGILMSIQTFLPKNIVRASDEDLETAVEAVVNQWPNDVDASPESFFNELKM</sequence>
<dbReference type="PANTHER" id="PTHR47027">
    <property type="entry name" value="REVERSE TRANSCRIPTASE DOMAIN-CONTAINING PROTEIN"/>
    <property type="match status" value="1"/>
</dbReference>
<dbReference type="SUPFAM" id="SSF48726">
    <property type="entry name" value="Immunoglobulin"/>
    <property type="match status" value="1"/>
</dbReference>
<reference evidence="1 2" key="1">
    <citation type="journal article" date="2022" name="Allergy">
        <title>Genome assembly and annotation of Periplaneta americana reveal a comprehensive cockroach allergen profile.</title>
        <authorList>
            <person name="Wang L."/>
            <person name="Xiong Q."/>
            <person name="Saelim N."/>
            <person name="Wang L."/>
            <person name="Nong W."/>
            <person name="Wan A.T."/>
            <person name="Shi M."/>
            <person name="Liu X."/>
            <person name="Cao Q."/>
            <person name="Hui J.H.L."/>
            <person name="Sookrung N."/>
            <person name="Leung T.F."/>
            <person name="Tungtrongchitr A."/>
            <person name="Tsui S.K.W."/>
        </authorList>
    </citation>
    <scope>NUCLEOTIDE SEQUENCE [LARGE SCALE GENOMIC DNA]</scope>
    <source>
        <strain evidence="1">PWHHKU_190912</strain>
    </source>
</reference>
<dbReference type="Gene3D" id="2.60.40.10">
    <property type="entry name" value="Immunoglobulins"/>
    <property type="match status" value="1"/>
</dbReference>
<dbReference type="InterPro" id="IPR036179">
    <property type="entry name" value="Ig-like_dom_sf"/>
</dbReference>
<protein>
    <recommendedName>
        <fullName evidence="3">Ig-like domain-containing protein</fullName>
    </recommendedName>
</protein>